<dbReference type="PANTHER" id="PTHR30204">
    <property type="entry name" value="REDOX-CYCLING DRUG-SENSING TRANSCRIPTIONAL ACTIVATOR SOXR"/>
    <property type="match status" value="1"/>
</dbReference>
<dbReference type="SUPFAM" id="SSF46955">
    <property type="entry name" value="Putative DNA-binding domain"/>
    <property type="match status" value="1"/>
</dbReference>
<dbReference type="Gene3D" id="1.10.1660.10">
    <property type="match status" value="1"/>
</dbReference>
<gene>
    <name evidence="6" type="ORF">ACFSUC_08950</name>
</gene>
<dbReference type="InterPro" id="IPR036244">
    <property type="entry name" value="TipA-like_antibiotic-bd"/>
</dbReference>
<dbReference type="Pfam" id="PF13411">
    <property type="entry name" value="MerR_1"/>
    <property type="match status" value="1"/>
</dbReference>
<accession>A0ABW5R9K0</accession>
<evidence type="ECO:0000256" key="1">
    <source>
        <dbReference type="ARBA" id="ARBA00023015"/>
    </source>
</evidence>
<evidence type="ECO:0000313" key="6">
    <source>
        <dbReference type="EMBL" id="MFD2671732.1"/>
    </source>
</evidence>
<sequence>MEYTVQKLARIAGVSARTLRYYDEIGMLKPARINASGYRIYGQQQVDMLQQIMFYRELGMSLEQIRDVISAPAFDRRQALLDHRQQLLDRQKQLDALLANVNKSIAAEEGSIHMRDQEKFEGFKRQLIADNERQYGEEVREKYGEEQVDQANEQFRNMTAKQYEEATRLEHAIKQTLSEAFQQGDPGGEQAQQAADLHRQWITMYWGTYSAESHAGLAQMYVEDERFTVYYDAEQPGTAAFLKKAIDIYTGTRS</sequence>
<keyword evidence="7" id="KW-1185">Reference proteome</keyword>
<dbReference type="PRINTS" id="PR00040">
    <property type="entry name" value="HTHMERR"/>
</dbReference>
<dbReference type="Proteomes" id="UP001597497">
    <property type="component" value="Unassembled WGS sequence"/>
</dbReference>
<comment type="caution">
    <text evidence="6">The sequence shown here is derived from an EMBL/GenBank/DDBJ whole genome shotgun (WGS) entry which is preliminary data.</text>
</comment>
<keyword evidence="1" id="KW-0805">Transcription regulation</keyword>
<reference evidence="7" key="1">
    <citation type="journal article" date="2019" name="Int. J. Syst. Evol. Microbiol.">
        <title>The Global Catalogue of Microorganisms (GCM) 10K type strain sequencing project: providing services to taxonomists for standard genome sequencing and annotation.</title>
        <authorList>
            <consortium name="The Broad Institute Genomics Platform"/>
            <consortium name="The Broad Institute Genome Sequencing Center for Infectious Disease"/>
            <person name="Wu L."/>
            <person name="Ma J."/>
        </authorList>
    </citation>
    <scope>NUCLEOTIDE SEQUENCE [LARGE SCALE GENOMIC DNA]</scope>
    <source>
        <strain evidence="7">KCTC 33676</strain>
    </source>
</reference>
<dbReference type="PROSITE" id="PS50937">
    <property type="entry name" value="HTH_MERR_2"/>
    <property type="match status" value="1"/>
</dbReference>
<dbReference type="CDD" id="cd01106">
    <property type="entry name" value="HTH_TipAL-Mta"/>
    <property type="match status" value="1"/>
</dbReference>
<feature type="domain" description="HTH merR-type" evidence="5">
    <location>
        <begin position="1"/>
        <end position="71"/>
    </location>
</feature>
<dbReference type="SMART" id="SM00422">
    <property type="entry name" value="HTH_MERR"/>
    <property type="match status" value="1"/>
</dbReference>
<dbReference type="InterPro" id="IPR012925">
    <property type="entry name" value="TipAS_dom"/>
</dbReference>
<dbReference type="InterPro" id="IPR009061">
    <property type="entry name" value="DNA-bd_dom_put_sf"/>
</dbReference>
<dbReference type="EMBL" id="JBHUMM010000014">
    <property type="protein sequence ID" value="MFD2671732.1"/>
    <property type="molecule type" value="Genomic_DNA"/>
</dbReference>
<dbReference type="RefSeq" id="WP_379929206.1">
    <property type="nucleotide sequence ID" value="NZ_JBHUMM010000014.1"/>
</dbReference>
<dbReference type="PANTHER" id="PTHR30204:SF90">
    <property type="entry name" value="HTH-TYPE TRANSCRIPTIONAL ACTIVATOR MTA"/>
    <property type="match status" value="1"/>
</dbReference>
<evidence type="ECO:0000259" key="5">
    <source>
        <dbReference type="PROSITE" id="PS50937"/>
    </source>
</evidence>
<protein>
    <submittedName>
        <fullName evidence="6">MerR family transcriptional regulator</fullName>
    </submittedName>
</protein>
<proteinExistence type="predicted"/>
<dbReference type="Gene3D" id="1.10.490.50">
    <property type="entry name" value="Antibiotic binding domain of TipA-like multidrug resistance regulators"/>
    <property type="match status" value="1"/>
</dbReference>
<evidence type="ECO:0000256" key="4">
    <source>
        <dbReference type="ARBA" id="ARBA00023163"/>
    </source>
</evidence>
<evidence type="ECO:0000313" key="7">
    <source>
        <dbReference type="Proteomes" id="UP001597497"/>
    </source>
</evidence>
<dbReference type="InterPro" id="IPR047057">
    <property type="entry name" value="MerR_fam"/>
</dbReference>
<dbReference type="Pfam" id="PF07739">
    <property type="entry name" value="TipAS"/>
    <property type="match status" value="1"/>
</dbReference>
<evidence type="ECO:0000256" key="3">
    <source>
        <dbReference type="ARBA" id="ARBA00023159"/>
    </source>
</evidence>
<keyword evidence="3" id="KW-0010">Activator</keyword>
<evidence type="ECO:0000256" key="2">
    <source>
        <dbReference type="ARBA" id="ARBA00023125"/>
    </source>
</evidence>
<dbReference type="InterPro" id="IPR000551">
    <property type="entry name" value="MerR-type_HTH_dom"/>
</dbReference>
<dbReference type="SUPFAM" id="SSF89082">
    <property type="entry name" value="Antibiotic binding domain of TipA-like multidrug resistance regulators"/>
    <property type="match status" value="1"/>
</dbReference>
<organism evidence="6 7">
    <name type="scientific">Marinicrinis sediminis</name>
    <dbReference type="NCBI Taxonomy" id="1652465"/>
    <lineage>
        <taxon>Bacteria</taxon>
        <taxon>Bacillati</taxon>
        <taxon>Bacillota</taxon>
        <taxon>Bacilli</taxon>
        <taxon>Bacillales</taxon>
        <taxon>Paenibacillaceae</taxon>
    </lineage>
</organism>
<keyword evidence="2" id="KW-0238">DNA-binding</keyword>
<keyword evidence="4" id="KW-0804">Transcription</keyword>
<name>A0ABW5R9K0_9BACL</name>